<sequence>MSANLLVPETLPGFITTEEAHKAAYDNGFRVQLGKQGGWSGYRSTTACGEVWIARDPLREMWLLALTHSGVVAELPLPRAEVPSAPGQAAYAFSKLSGLYDALDRGYKLGVSLPDAPLEAFRKRTASLPSNTETERLTVVRIGQNIFRDALLEYWNGRCPLTGITDPALLRASHIVPWAECESDELRLDVHNGLLLSALWDCAFDSGLISISDVGVVLRSDSLSDAAALALRIDSVPVIAALTYSHRQNLKRHRSKYGFSPETLGGEKV</sequence>
<dbReference type="GO" id="GO:0016787">
    <property type="term" value="F:hydrolase activity"/>
    <property type="evidence" value="ECO:0007669"/>
    <property type="project" value="UniProtKB-KW"/>
</dbReference>
<dbReference type="EMBL" id="CP121195">
    <property type="protein sequence ID" value="XBH14760.1"/>
    <property type="molecule type" value="Genomic_DNA"/>
</dbReference>
<organism evidence="2">
    <name type="scientific">Edaphobacter paludis</name>
    <dbReference type="NCBI Taxonomy" id="3035702"/>
    <lineage>
        <taxon>Bacteria</taxon>
        <taxon>Pseudomonadati</taxon>
        <taxon>Acidobacteriota</taxon>
        <taxon>Terriglobia</taxon>
        <taxon>Terriglobales</taxon>
        <taxon>Acidobacteriaceae</taxon>
        <taxon>Edaphobacter</taxon>
    </lineage>
</organism>
<reference evidence="2" key="1">
    <citation type="submission" date="2023-03" db="EMBL/GenBank/DDBJ databases">
        <title>Edaphobacter sp.</title>
        <authorList>
            <person name="Huber K.J."/>
            <person name="Papendorf J."/>
            <person name="Pilke C."/>
            <person name="Bunk B."/>
            <person name="Sproeer C."/>
            <person name="Pester M."/>
        </authorList>
    </citation>
    <scope>NUCLEOTIDE SEQUENCE</scope>
    <source>
        <strain evidence="2">DSM 109920</strain>
    </source>
</reference>
<dbReference type="AlphaFoldDB" id="A0AAU7DBQ0"/>
<dbReference type="InterPro" id="IPR003615">
    <property type="entry name" value="HNH_nuc"/>
</dbReference>
<accession>A0AAU7DBQ0</accession>
<keyword evidence="2" id="KW-0540">Nuclease</keyword>
<dbReference type="Pfam" id="PF13391">
    <property type="entry name" value="HNH_2"/>
    <property type="match status" value="1"/>
</dbReference>
<name>A0AAU7DBQ0_9BACT</name>
<dbReference type="EC" id="3.1.-.-" evidence="2"/>
<protein>
    <submittedName>
        <fullName evidence="2">HNH endonuclease signature motif containing protein</fullName>
        <ecNumber evidence="2">3.1.-.-</ecNumber>
    </submittedName>
</protein>
<keyword evidence="2" id="KW-0378">Hydrolase</keyword>
<evidence type="ECO:0000313" key="2">
    <source>
        <dbReference type="EMBL" id="XBH14760.1"/>
    </source>
</evidence>
<dbReference type="GO" id="GO:0004519">
    <property type="term" value="F:endonuclease activity"/>
    <property type="evidence" value="ECO:0007669"/>
    <property type="project" value="UniProtKB-KW"/>
</dbReference>
<feature type="domain" description="HNH nuclease" evidence="1">
    <location>
        <begin position="159"/>
        <end position="211"/>
    </location>
</feature>
<keyword evidence="2" id="KW-0255">Endonuclease</keyword>
<proteinExistence type="predicted"/>
<evidence type="ECO:0000259" key="1">
    <source>
        <dbReference type="Pfam" id="PF13391"/>
    </source>
</evidence>
<dbReference type="RefSeq" id="WP_348270032.1">
    <property type="nucleotide sequence ID" value="NZ_CP121195.1"/>
</dbReference>
<gene>
    <name evidence="2" type="ORF">P8936_06280</name>
</gene>